<dbReference type="AlphaFoldDB" id="A0A9P1FEC0"/>
<name>A0A9P1FEC0_9DINO</name>
<reference evidence="2" key="2">
    <citation type="submission" date="2024-04" db="EMBL/GenBank/DDBJ databases">
        <authorList>
            <person name="Chen Y."/>
            <person name="Shah S."/>
            <person name="Dougan E. K."/>
            <person name="Thang M."/>
            <person name="Chan C."/>
        </authorList>
    </citation>
    <scope>NUCLEOTIDE SEQUENCE [LARGE SCALE GENOMIC DNA]</scope>
</reference>
<dbReference type="EMBL" id="CAMXCT020000102">
    <property type="protein sequence ID" value="CAL1127224.1"/>
    <property type="molecule type" value="Genomic_DNA"/>
</dbReference>
<gene>
    <name evidence="1" type="ORF">C1SCF055_LOCUS2299</name>
</gene>
<organism evidence="1">
    <name type="scientific">Cladocopium goreaui</name>
    <dbReference type="NCBI Taxonomy" id="2562237"/>
    <lineage>
        <taxon>Eukaryota</taxon>
        <taxon>Sar</taxon>
        <taxon>Alveolata</taxon>
        <taxon>Dinophyceae</taxon>
        <taxon>Suessiales</taxon>
        <taxon>Symbiodiniaceae</taxon>
        <taxon>Cladocopium</taxon>
    </lineage>
</organism>
<dbReference type="EMBL" id="CAMXCT030000102">
    <property type="protein sequence ID" value="CAL4761161.1"/>
    <property type="molecule type" value="Genomic_DNA"/>
</dbReference>
<sequence>MYQSMDGSGNAIAYKFLGKNIGPKCLATLLGVGTARLRKTTASTPDLRHGKVKTGSRQETYSVDSFLTTMYDQVAETLPDRADDPDMDIDVASDVSDTELASWLTKPGSSSAMQFLHGADKGKITKYLPPGNTTELYHHYAATRQLIGSKLARCPHMLRYSTFRHVYQQRWSDVLKFRSRSMHLGQGLLLGNRFS</sequence>
<keyword evidence="3" id="KW-1185">Reference proteome</keyword>
<proteinExistence type="predicted"/>
<evidence type="ECO:0000313" key="2">
    <source>
        <dbReference type="EMBL" id="CAL1127224.1"/>
    </source>
</evidence>
<accession>A0A9P1FEC0</accession>
<comment type="caution">
    <text evidence="1">The sequence shown here is derived from an EMBL/GenBank/DDBJ whole genome shotgun (WGS) entry which is preliminary data.</text>
</comment>
<reference evidence="1" key="1">
    <citation type="submission" date="2022-10" db="EMBL/GenBank/DDBJ databases">
        <authorList>
            <person name="Chen Y."/>
            <person name="Dougan E. K."/>
            <person name="Chan C."/>
            <person name="Rhodes N."/>
            <person name="Thang M."/>
        </authorList>
    </citation>
    <scope>NUCLEOTIDE SEQUENCE</scope>
</reference>
<dbReference type="Proteomes" id="UP001152797">
    <property type="component" value="Unassembled WGS sequence"/>
</dbReference>
<evidence type="ECO:0000313" key="3">
    <source>
        <dbReference type="Proteomes" id="UP001152797"/>
    </source>
</evidence>
<evidence type="ECO:0000313" key="1">
    <source>
        <dbReference type="EMBL" id="CAI3973849.1"/>
    </source>
</evidence>
<dbReference type="EMBL" id="CAMXCT010000102">
    <property type="protein sequence ID" value="CAI3973849.1"/>
    <property type="molecule type" value="Genomic_DNA"/>
</dbReference>
<protein>
    <submittedName>
        <fullName evidence="1">Uncharacterized protein</fullName>
    </submittedName>
</protein>